<evidence type="ECO:0000313" key="16">
    <source>
        <dbReference type="EMBL" id="RCR69655.1"/>
    </source>
</evidence>
<evidence type="ECO:0000256" key="1">
    <source>
        <dbReference type="ARBA" id="ARBA00000085"/>
    </source>
</evidence>
<keyword evidence="10 13" id="KW-0472">Membrane</keyword>
<dbReference type="Pfam" id="PF00512">
    <property type="entry name" value="HisKA"/>
    <property type="match status" value="1"/>
</dbReference>
<keyword evidence="9" id="KW-0902">Two-component regulatory system</keyword>
<keyword evidence="17" id="KW-1185">Reference proteome</keyword>
<evidence type="ECO:0000256" key="2">
    <source>
        <dbReference type="ARBA" id="ARBA00004370"/>
    </source>
</evidence>
<dbReference type="SUPFAM" id="SSF47384">
    <property type="entry name" value="Homodimeric domain of signal transducing histidine kinase"/>
    <property type="match status" value="1"/>
</dbReference>
<dbReference type="PROSITE" id="PS50110">
    <property type="entry name" value="RESPONSE_REGULATORY"/>
    <property type="match status" value="1"/>
</dbReference>
<keyword evidence="11" id="KW-0131">Cell cycle</keyword>
<dbReference type="FunFam" id="3.30.565.10:FF:000010">
    <property type="entry name" value="Sensor histidine kinase RcsC"/>
    <property type="match status" value="1"/>
</dbReference>
<sequence>MKSFVIPLIIILGVLTGAAYSQPAGVPFIQHYAPKVYQAHPENRAIAQDNRGVLYFGNQHGLLEFDASTWKRLPVTGTNARAVATDSAGTVYIGTDTNFGYLKTDGRGVNRYVSLSDQLPPAERTLPKVARVFCTDQGVYFSTSQKIYRYQPGQPIIIWPIPAGIRHVSVVKNTVFLQTRNGGFFRLNTARSGDEALEVPPGTERLTAQTIESVLPFPGDHQLLVVTCQGGLFRYDPLIASLSPFPTQADDWLHQARVSRAIYIPNPEAGTHQYIIGTARGGVRILNHQGQELQRIDESNGLRRNAVLSLFQDREKSLWIGTGSGLDRVETNLPVSRFESSLNVRSTVWAIRRHAEVLYIGTGLGVFYWNNPTHRFEMVPGTDASSTTLLTDGTDLLAGAAGYIWRIRQNRIVETLPTENQTVHALLRPRQKPTLLLAAMGNGLRLYRREANQWQEAGRVLNLRDECVSLAEAADGTIWVGTRHNGFFQLDKDFNRILFHSNSGLRPATGSYVFPTSDGLLFAAGGRLYRFDARTKQFTADPKFSALLAKSSSDAPAIAEDRQRNLWFATPSVALRRNPAGTWECDSLSLKPISRGGYAIYPDQNGLVWLGNDEGLFRYDGAQMTMPPDYPALIRAVRLQANDSLLYAGGSIPAGQGRLTLPYRFRALSFQFAATSFVGDNENEFQYKLSGNAQMADDTVWSKWGRETRKDYTNLPPGPYTFLVRARDSYGQLSRESRFSFEITRPWFREPWAYALYILIGCFLIAVFVQYYTRRLMREKLKLEALVDDRTAQVVQQKEELVAQSARLQMAKETAEAANRAKSEFLANMSHELRTPLNGILGFTQLLQRDTNLSSSQQRGLGIIRTSGEHLLTLINEVLDIAKIEARRFDFQQSAVALPALLANVSAFFRIRAEEKGLAFTYRVETPLPAVVSGDEKRLTQILNNLLSNAVKFTEQGTVELVVSSQEVRPGQFRVVFRVSDSGIGIPENRLTEIFQPFYQVRDGKQFIEGTGLGLAISDKLVELMGGKLSVVSTPGTSSIFTVSLPLSAAQRGPAPEVSHPDRRRILGYEGLQRRVLVADDNADNRLVVVSLLETLGFVVLEAVDGRVAIELAISQKPDLILMDLVMPNLNGFEALQQLRARKELAHTRIIAFSANVFEQNQQRSLSEGFDDFVAKPVDVDSLLVKIGEQLGLHWRYAADDFETGKPVTSPPTDTAELVIPGHDDLNALLDKARQGDIRSILDTLSDLEVHDSAFGPFANRLRHWAAEFDTRQIRDYLTQLLDTP</sequence>
<dbReference type="SMART" id="SM00448">
    <property type="entry name" value="REC"/>
    <property type="match status" value="1"/>
</dbReference>
<dbReference type="SUPFAM" id="SSF50998">
    <property type="entry name" value="Quinoprotein alcohol dehydrogenase-like"/>
    <property type="match status" value="1"/>
</dbReference>
<reference evidence="16 17" key="1">
    <citation type="submission" date="2018-07" db="EMBL/GenBank/DDBJ databases">
        <title>Genome analysis of Larkinella rosea.</title>
        <authorList>
            <person name="Zhou Z."/>
            <person name="Wang G."/>
        </authorList>
    </citation>
    <scope>NUCLEOTIDE SEQUENCE [LARGE SCALE GENOMIC DNA]</scope>
    <source>
        <strain evidence="17">zzj9</strain>
    </source>
</reference>
<dbReference type="GO" id="GO:0016020">
    <property type="term" value="C:membrane"/>
    <property type="evidence" value="ECO:0007669"/>
    <property type="project" value="UniProtKB-SubCell"/>
</dbReference>
<dbReference type="PRINTS" id="PR00344">
    <property type="entry name" value="BCTRLSENSOR"/>
</dbReference>
<feature type="transmembrane region" description="Helical" evidence="13">
    <location>
        <begin position="752"/>
        <end position="772"/>
    </location>
</feature>
<keyword evidence="7" id="KW-0418">Kinase</keyword>
<accession>A0A368JQR8</accession>
<keyword evidence="5" id="KW-0808">Transferase</keyword>
<dbReference type="InterPro" id="IPR011110">
    <property type="entry name" value="Reg_prop"/>
</dbReference>
<dbReference type="EC" id="2.7.13.3" evidence="3"/>
<dbReference type="CDD" id="cd17546">
    <property type="entry name" value="REC_hyHK_CKI1_RcsC-like"/>
    <property type="match status" value="1"/>
</dbReference>
<keyword evidence="8" id="KW-0067">ATP-binding</keyword>
<evidence type="ECO:0000256" key="5">
    <source>
        <dbReference type="ARBA" id="ARBA00022679"/>
    </source>
</evidence>
<evidence type="ECO:0000256" key="7">
    <source>
        <dbReference type="ARBA" id="ARBA00022777"/>
    </source>
</evidence>
<dbReference type="Pfam" id="PF07494">
    <property type="entry name" value="Reg_prop"/>
    <property type="match status" value="1"/>
</dbReference>
<dbReference type="PANTHER" id="PTHR43547">
    <property type="entry name" value="TWO-COMPONENT HISTIDINE KINASE"/>
    <property type="match status" value="1"/>
</dbReference>
<dbReference type="InterPro" id="IPR003661">
    <property type="entry name" value="HisK_dim/P_dom"/>
</dbReference>
<keyword evidence="4 12" id="KW-0597">Phosphoprotein</keyword>
<dbReference type="Gene3D" id="2.130.10.10">
    <property type="entry name" value="YVTN repeat-like/Quinoprotein amine dehydrogenase"/>
    <property type="match status" value="3"/>
</dbReference>
<proteinExistence type="predicted"/>
<dbReference type="InterPro" id="IPR036890">
    <property type="entry name" value="HATPase_C_sf"/>
</dbReference>
<dbReference type="SUPFAM" id="SSF55874">
    <property type="entry name" value="ATPase domain of HSP90 chaperone/DNA topoisomerase II/histidine kinase"/>
    <property type="match status" value="1"/>
</dbReference>
<comment type="caution">
    <text evidence="16">The sequence shown here is derived from an EMBL/GenBank/DDBJ whole genome shotgun (WGS) entry which is preliminary data.</text>
</comment>
<organism evidence="16 17">
    <name type="scientific">Larkinella punicea</name>
    <dbReference type="NCBI Taxonomy" id="2315727"/>
    <lineage>
        <taxon>Bacteria</taxon>
        <taxon>Pseudomonadati</taxon>
        <taxon>Bacteroidota</taxon>
        <taxon>Cytophagia</taxon>
        <taxon>Cytophagales</taxon>
        <taxon>Spirosomataceae</taxon>
        <taxon>Larkinella</taxon>
    </lineage>
</organism>
<dbReference type="RefSeq" id="WP_114405849.1">
    <property type="nucleotide sequence ID" value="NZ_QOWE01000007.1"/>
</dbReference>
<evidence type="ECO:0000256" key="4">
    <source>
        <dbReference type="ARBA" id="ARBA00022553"/>
    </source>
</evidence>
<evidence type="ECO:0000256" key="12">
    <source>
        <dbReference type="PROSITE-ProRule" id="PRU00169"/>
    </source>
</evidence>
<dbReference type="InterPro" id="IPR005467">
    <property type="entry name" value="His_kinase_dom"/>
</dbReference>
<evidence type="ECO:0000313" key="17">
    <source>
        <dbReference type="Proteomes" id="UP000253383"/>
    </source>
</evidence>
<dbReference type="SUPFAM" id="SSF52172">
    <property type="entry name" value="CheY-like"/>
    <property type="match status" value="1"/>
</dbReference>
<dbReference type="InterPro" id="IPR036097">
    <property type="entry name" value="HisK_dim/P_sf"/>
</dbReference>
<dbReference type="InterPro" id="IPR015943">
    <property type="entry name" value="WD40/YVTN_repeat-like_dom_sf"/>
</dbReference>
<dbReference type="Pfam" id="PF07495">
    <property type="entry name" value="Y_Y_Y"/>
    <property type="match status" value="1"/>
</dbReference>
<dbReference type="Gene3D" id="3.30.565.10">
    <property type="entry name" value="Histidine kinase-like ATPase, C-terminal domain"/>
    <property type="match status" value="1"/>
</dbReference>
<dbReference type="InterPro" id="IPR011123">
    <property type="entry name" value="Y_Y_Y"/>
</dbReference>
<evidence type="ECO:0000256" key="9">
    <source>
        <dbReference type="ARBA" id="ARBA00023012"/>
    </source>
</evidence>
<dbReference type="InterPro" id="IPR003594">
    <property type="entry name" value="HATPase_dom"/>
</dbReference>
<dbReference type="SMART" id="SM00387">
    <property type="entry name" value="HATPase_c"/>
    <property type="match status" value="1"/>
</dbReference>
<evidence type="ECO:0000256" key="3">
    <source>
        <dbReference type="ARBA" id="ARBA00012438"/>
    </source>
</evidence>
<dbReference type="Proteomes" id="UP000253383">
    <property type="component" value="Unassembled WGS sequence"/>
</dbReference>
<dbReference type="InterPro" id="IPR001789">
    <property type="entry name" value="Sig_transdc_resp-reg_receiver"/>
</dbReference>
<comment type="catalytic activity">
    <reaction evidence="1">
        <text>ATP + protein L-histidine = ADP + protein N-phospho-L-histidine.</text>
        <dbReference type="EC" id="2.7.13.3"/>
    </reaction>
</comment>
<dbReference type="Gene3D" id="2.60.40.10">
    <property type="entry name" value="Immunoglobulins"/>
    <property type="match status" value="1"/>
</dbReference>
<feature type="domain" description="Histidine kinase" evidence="14">
    <location>
        <begin position="828"/>
        <end position="1049"/>
    </location>
</feature>
<evidence type="ECO:0000256" key="13">
    <source>
        <dbReference type="SAM" id="Phobius"/>
    </source>
</evidence>
<dbReference type="InterPro" id="IPR011047">
    <property type="entry name" value="Quinoprotein_ADH-like_sf"/>
</dbReference>
<dbReference type="InterPro" id="IPR011006">
    <property type="entry name" value="CheY-like_superfamily"/>
</dbReference>
<dbReference type="PANTHER" id="PTHR43547:SF2">
    <property type="entry name" value="HYBRID SIGNAL TRANSDUCTION HISTIDINE KINASE C"/>
    <property type="match status" value="1"/>
</dbReference>
<dbReference type="GO" id="GO:0000155">
    <property type="term" value="F:phosphorelay sensor kinase activity"/>
    <property type="evidence" value="ECO:0007669"/>
    <property type="project" value="InterPro"/>
</dbReference>
<evidence type="ECO:0000256" key="10">
    <source>
        <dbReference type="ARBA" id="ARBA00023136"/>
    </source>
</evidence>
<dbReference type="PROSITE" id="PS50109">
    <property type="entry name" value="HIS_KIN"/>
    <property type="match status" value="1"/>
</dbReference>
<dbReference type="Pfam" id="PF00072">
    <property type="entry name" value="Response_reg"/>
    <property type="match status" value="1"/>
</dbReference>
<dbReference type="GO" id="GO:0005524">
    <property type="term" value="F:ATP binding"/>
    <property type="evidence" value="ECO:0007669"/>
    <property type="project" value="UniProtKB-KW"/>
</dbReference>
<evidence type="ECO:0000259" key="14">
    <source>
        <dbReference type="PROSITE" id="PS50109"/>
    </source>
</evidence>
<dbReference type="CDD" id="cd00082">
    <property type="entry name" value="HisKA"/>
    <property type="match status" value="1"/>
</dbReference>
<dbReference type="FunFam" id="1.10.287.130:FF:000038">
    <property type="entry name" value="Sensory transduction histidine kinase"/>
    <property type="match status" value="1"/>
</dbReference>
<evidence type="ECO:0000256" key="8">
    <source>
        <dbReference type="ARBA" id="ARBA00022840"/>
    </source>
</evidence>
<keyword evidence="13" id="KW-1133">Transmembrane helix</keyword>
<dbReference type="Gene3D" id="1.10.287.130">
    <property type="match status" value="1"/>
</dbReference>
<evidence type="ECO:0000256" key="6">
    <source>
        <dbReference type="ARBA" id="ARBA00022741"/>
    </source>
</evidence>
<keyword evidence="13" id="KW-0812">Transmembrane</keyword>
<protein>
    <recommendedName>
        <fullName evidence="3">histidine kinase</fullName>
        <ecNumber evidence="3">2.7.13.3</ecNumber>
    </recommendedName>
</protein>
<dbReference type="Pfam" id="PF02518">
    <property type="entry name" value="HATPase_c"/>
    <property type="match status" value="1"/>
</dbReference>
<dbReference type="CDD" id="cd16922">
    <property type="entry name" value="HATPase_EvgS-ArcB-TorS-like"/>
    <property type="match status" value="1"/>
</dbReference>
<dbReference type="Gene3D" id="3.40.50.2300">
    <property type="match status" value="1"/>
</dbReference>
<name>A0A368JQR8_9BACT</name>
<gene>
    <name evidence="16" type="ORF">DUE52_09915</name>
</gene>
<evidence type="ECO:0000259" key="15">
    <source>
        <dbReference type="PROSITE" id="PS50110"/>
    </source>
</evidence>
<dbReference type="InterPro" id="IPR013783">
    <property type="entry name" value="Ig-like_fold"/>
</dbReference>
<keyword evidence="6" id="KW-0547">Nucleotide-binding</keyword>
<feature type="domain" description="Response regulatory" evidence="15">
    <location>
        <begin position="1075"/>
        <end position="1191"/>
    </location>
</feature>
<dbReference type="OrthoDB" id="9806995at2"/>
<comment type="subcellular location">
    <subcellularLocation>
        <location evidence="2">Membrane</location>
    </subcellularLocation>
</comment>
<evidence type="ECO:0000256" key="11">
    <source>
        <dbReference type="ARBA" id="ARBA00023306"/>
    </source>
</evidence>
<dbReference type="InterPro" id="IPR004358">
    <property type="entry name" value="Sig_transdc_His_kin-like_C"/>
</dbReference>
<dbReference type="EMBL" id="QOWE01000007">
    <property type="protein sequence ID" value="RCR69655.1"/>
    <property type="molecule type" value="Genomic_DNA"/>
</dbReference>
<dbReference type="SMART" id="SM00388">
    <property type="entry name" value="HisKA"/>
    <property type="match status" value="1"/>
</dbReference>
<feature type="modified residue" description="4-aspartylphosphate" evidence="12">
    <location>
        <position position="1124"/>
    </location>
</feature>